<name>A0ABW9XAE1_9SPHN</name>
<accession>A0ABW9XAE1</accession>
<evidence type="ECO:0000313" key="4">
    <source>
        <dbReference type="Proteomes" id="UP000753724"/>
    </source>
</evidence>
<dbReference type="Proteomes" id="UP000753724">
    <property type="component" value="Unassembled WGS sequence"/>
</dbReference>
<dbReference type="InterPro" id="IPR029064">
    <property type="entry name" value="Ribosomal_eL30-like_sf"/>
</dbReference>
<dbReference type="EMBL" id="JAAAPO010000001">
    <property type="protein sequence ID" value="NBC35498.1"/>
    <property type="molecule type" value="Genomic_DNA"/>
</dbReference>
<gene>
    <name evidence="3" type="ORF">GTZ99_02890</name>
</gene>
<feature type="domain" description="YlxR" evidence="2">
    <location>
        <begin position="42"/>
        <end position="110"/>
    </location>
</feature>
<evidence type="ECO:0000259" key="2">
    <source>
        <dbReference type="Pfam" id="PF04296"/>
    </source>
</evidence>
<feature type="region of interest" description="Disordered" evidence="1">
    <location>
        <begin position="1"/>
        <end position="41"/>
    </location>
</feature>
<dbReference type="Gene3D" id="3.30.1230.10">
    <property type="entry name" value="YlxR-like"/>
    <property type="match status" value="1"/>
</dbReference>
<dbReference type="SUPFAM" id="SSF55315">
    <property type="entry name" value="L30e-like"/>
    <property type="match status" value="1"/>
</dbReference>
<evidence type="ECO:0000313" key="3">
    <source>
        <dbReference type="EMBL" id="NBC35498.1"/>
    </source>
</evidence>
<protein>
    <submittedName>
        <fullName evidence="3">DUF448 domain-containing protein</fullName>
    </submittedName>
</protein>
<evidence type="ECO:0000256" key="1">
    <source>
        <dbReference type="SAM" id="MobiDB-lite"/>
    </source>
</evidence>
<sequence length="269" mass="28118">MRTPRNERVGSGPGAAKAAGSKHTQAPRGPKGADSVEDGPERKCILSGRHDARDSLIRLAISPDGPDGVAMVLPDVLARAPGRGAWIGVTRAELEVAIAKGKLKGALARAYKGAKLSIPDDLPDLIEAALTRAFYDRLGLAYGAGQVLVGSDRIAENARMGRVVWLAHASDAGSDGNRKLDQAWRVGQEAEGSGMTGVTLPLDRAGLSVALGRENVVHLALTDRAVADRLAPLLGRLLHYLDRPDADGQDIQGKPVADAAVGADDDVLM</sequence>
<keyword evidence="4" id="KW-1185">Reference proteome</keyword>
<dbReference type="RefSeq" id="WP_161716762.1">
    <property type="nucleotide sequence ID" value="NZ_JAAAPO010000001.1"/>
</dbReference>
<comment type="caution">
    <text evidence="3">The sequence shown here is derived from an EMBL/GenBank/DDBJ whole genome shotgun (WGS) entry which is preliminary data.</text>
</comment>
<reference evidence="4" key="1">
    <citation type="submission" date="2020-01" db="EMBL/GenBank/DDBJ databases">
        <title>Sphingomonas sp. strain CSW-10.</title>
        <authorList>
            <person name="Chen W.-M."/>
        </authorList>
    </citation>
    <scope>NUCLEOTIDE SEQUENCE [LARGE SCALE GENOMIC DNA]</scope>
    <source>
        <strain evidence="4">FSY-8</strain>
    </source>
</reference>
<dbReference type="InterPro" id="IPR007393">
    <property type="entry name" value="YlxR_dom"/>
</dbReference>
<dbReference type="Pfam" id="PF04296">
    <property type="entry name" value="YlxR"/>
    <property type="match status" value="1"/>
</dbReference>
<organism evidence="3 4">
    <name type="scientific">Novosphingobium ovatum</name>
    <dbReference type="NCBI Taxonomy" id="1908523"/>
    <lineage>
        <taxon>Bacteria</taxon>
        <taxon>Pseudomonadati</taxon>
        <taxon>Pseudomonadota</taxon>
        <taxon>Alphaproteobacteria</taxon>
        <taxon>Sphingomonadales</taxon>
        <taxon>Sphingomonadaceae</taxon>
        <taxon>Novosphingobium</taxon>
    </lineage>
</organism>
<dbReference type="SUPFAM" id="SSF64376">
    <property type="entry name" value="YlxR-like"/>
    <property type="match status" value="1"/>
</dbReference>
<proteinExistence type="predicted"/>
<dbReference type="InterPro" id="IPR035931">
    <property type="entry name" value="YlxR-like_sf"/>
</dbReference>
<dbReference type="Gene3D" id="3.30.1330.30">
    <property type="match status" value="1"/>
</dbReference>